<evidence type="ECO:0000256" key="2">
    <source>
        <dbReference type="ARBA" id="ARBA00023054"/>
    </source>
</evidence>
<feature type="domain" description="NFACT RNA-binding" evidence="5">
    <location>
        <begin position="516"/>
        <end position="638"/>
    </location>
</feature>
<dbReference type="OrthoDB" id="207084at2759"/>
<dbReference type="PANTHER" id="PTHR15239">
    <property type="entry name" value="NUCLEAR EXPORT MEDIATOR FACTOR NEMF"/>
    <property type="match status" value="1"/>
</dbReference>
<dbReference type="InterPro" id="IPR051608">
    <property type="entry name" value="RQC_Subunit_NEMF"/>
</dbReference>
<dbReference type="GO" id="GO:0005737">
    <property type="term" value="C:cytoplasm"/>
    <property type="evidence" value="ECO:0007669"/>
    <property type="project" value="UniProtKB-ARBA"/>
</dbReference>
<dbReference type="GO" id="GO:0000049">
    <property type="term" value="F:tRNA binding"/>
    <property type="evidence" value="ECO:0007669"/>
    <property type="project" value="TreeGrafter"/>
</dbReference>
<evidence type="ECO:0000256" key="1">
    <source>
        <dbReference type="ARBA" id="ARBA00008318"/>
    </source>
</evidence>
<evidence type="ECO:0000256" key="3">
    <source>
        <dbReference type="ARBA" id="ARBA00070414"/>
    </source>
</evidence>
<dbReference type="eggNOG" id="KOG2030">
    <property type="taxonomic scope" value="Eukaryota"/>
</dbReference>
<dbReference type="Pfam" id="PF05670">
    <property type="entry name" value="NFACT-R_1"/>
    <property type="match status" value="1"/>
</dbReference>
<dbReference type="GO" id="GO:1990112">
    <property type="term" value="C:RQC complex"/>
    <property type="evidence" value="ECO:0007669"/>
    <property type="project" value="TreeGrafter"/>
</dbReference>
<dbReference type="AlphaFoldDB" id="A0A0L0TBV3"/>
<gene>
    <name evidence="6" type="ORF">AMAG_20427</name>
</gene>
<feature type="region of interest" description="Disordered" evidence="4">
    <location>
        <begin position="400"/>
        <end position="432"/>
    </location>
</feature>
<organism evidence="6 7">
    <name type="scientific">Allomyces macrogynus (strain ATCC 38327)</name>
    <name type="common">Allomyces javanicus var. macrogynus</name>
    <dbReference type="NCBI Taxonomy" id="578462"/>
    <lineage>
        <taxon>Eukaryota</taxon>
        <taxon>Fungi</taxon>
        <taxon>Fungi incertae sedis</taxon>
        <taxon>Blastocladiomycota</taxon>
        <taxon>Blastocladiomycetes</taxon>
        <taxon>Blastocladiales</taxon>
        <taxon>Blastocladiaceae</taxon>
        <taxon>Allomyces</taxon>
    </lineage>
</organism>
<feature type="compositionally biased region" description="Acidic residues" evidence="4">
    <location>
        <begin position="731"/>
        <end position="748"/>
    </location>
</feature>
<dbReference type="Pfam" id="PF05833">
    <property type="entry name" value="NFACT_N"/>
    <property type="match status" value="1"/>
</dbReference>
<feature type="compositionally biased region" description="Acidic residues" evidence="4">
    <location>
        <begin position="406"/>
        <end position="420"/>
    </location>
</feature>
<evidence type="ECO:0000313" key="7">
    <source>
        <dbReference type="Proteomes" id="UP000054350"/>
    </source>
</evidence>
<dbReference type="OMA" id="MFLEFFA"/>
<keyword evidence="2" id="KW-0175">Coiled coil</keyword>
<dbReference type="GO" id="GO:1990116">
    <property type="term" value="P:ribosome-associated ubiquitin-dependent protein catabolic process"/>
    <property type="evidence" value="ECO:0007669"/>
    <property type="project" value="TreeGrafter"/>
</dbReference>
<dbReference type="GO" id="GO:0072344">
    <property type="term" value="P:rescue of stalled ribosome"/>
    <property type="evidence" value="ECO:0007669"/>
    <property type="project" value="TreeGrafter"/>
</dbReference>
<feature type="compositionally biased region" description="Basic and acidic residues" evidence="4">
    <location>
        <begin position="665"/>
        <end position="674"/>
    </location>
</feature>
<evidence type="ECO:0000313" key="6">
    <source>
        <dbReference type="EMBL" id="KNE72024.1"/>
    </source>
</evidence>
<dbReference type="InterPro" id="IPR008532">
    <property type="entry name" value="NFACT_RNA-bd"/>
</dbReference>
<feature type="compositionally biased region" description="Basic and acidic residues" evidence="4">
    <location>
        <begin position="749"/>
        <end position="759"/>
    </location>
</feature>
<protein>
    <recommendedName>
        <fullName evidence="3">Ribosome quality control complex subunit 2</fullName>
    </recommendedName>
</protein>
<feature type="compositionally biased region" description="Acidic residues" evidence="4">
    <location>
        <begin position="687"/>
        <end position="706"/>
    </location>
</feature>
<proteinExistence type="inferred from homology"/>
<feature type="region of interest" description="Disordered" evidence="4">
    <location>
        <begin position="665"/>
        <end position="759"/>
    </location>
</feature>
<dbReference type="FunFam" id="2.30.310.10:FF:000003">
    <property type="entry name" value="Zinc knuckle domain containing protein"/>
    <property type="match status" value="1"/>
</dbReference>
<dbReference type="PANTHER" id="PTHR15239:SF6">
    <property type="entry name" value="RIBOSOME QUALITY CONTROL COMPLEX SUBUNIT NEMF"/>
    <property type="match status" value="1"/>
</dbReference>
<dbReference type="Proteomes" id="UP000054350">
    <property type="component" value="Unassembled WGS sequence"/>
</dbReference>
<reference evidence="6 7" key="1">
    <citation type="submission" date="2009-11" db="EMBL/GenBank/DDBJ databases">
        <title>Annotation of Allomyces macrogynus ATCC 38327.</title>
        <authorList>
            <consortium name="The Broad Institute Genome Sequencing Platform"/>
            <person name="Russ C."/>
            <person name="Cuomo C."/>
            <person name="Burger G."/>
            <person name="Gray M.W."/>
            <person name="Holland P.W.H."/>
            <person name="King N."/>
            <person name="Lang F.B.F."/>
            <person name="Roger A.J."/>
            <person name="Ruiz-Trillo I."/>
            <person name="Young S.K."/>
            <person name="Zeng Q."/>
            <person name="Gargeya S."/>
            <person name="Fitzgerald M."/>
            <person name="Haas B."/>
            <person name="Abouelleil A."/>
            <person name="Alvarado L."/>
            <person name="Arachchi H.M."/>
            <person name="Berlin A."/>
            <person name="Chapman S.B."/>
            <person name="Gearin G."/>
            <person name="Goldberg J."/>
            <person name="Griggs A."/>
            <person name="Gujja S."/>
            <person name="Hansen M."/>
            <person name="Heiman D."/>
            <person name="Howarth C."/>
            <person name="Larimer J."/>
            <person name="Lui A."/>
            <person name="MacDonald P.J.P."/>
            <person name="McCowen C."/>
            <person name="Montmayeur A."/>
            <person name="Murphy C."/>
            <person name="Neiman D."/>
            <person name="Pearson M."/>
            <person name="Priest M."/>
            <person name="Roberts A."/>
            <person name="Saif S."/>
            <person name="Shea T."/>
            <person name="Sisk P."/>
            <person name="Stolte C."/>
            <person name="Sykes S."/>
            <person name="Wortman J."/>
            <person name="Nusbaum C."/>
            <person name="Birren B."/>
        </authorList>
    </citation>
    <scope>NUCLEOTIDE SEQUENCE [LARGE SCALE GENOMIC DNA]</scope>
    <source>
        <strain evidence="6 7">ATCC 38327</strain>
    </source>
</reference>
<name>A0A0L0TBV3_ALLM3</name>
<dbReference type="STRING" id="578462.A0A0L0TBV3"/>
<dbReference type="Gene3D" id="2.30.310.10">
    <property type="entry name" value="ibrinogen binding protein from staphylococcus aureus domain"/>
    <property type="match status" value="1"/>
</dbReference>
<dbReference type="VEuPathDB" id="FungiDB:AMAG_20427"/>
<dbReference type="GO" id="GO:0043023">
    <property type="term" value="F:ribosomal large subunit binding"/>
    <property type="evidence" value="ECO:0007669"/>
    <property type="project" value="TreeGrafter"/>
</dbReference>
<accession>A0A0L0TBV3</accession>
<evidence type="ECO:0000256" key="4">
    <source>
        <dbReference type="SAM" id="MobiDB-lite"/>
    </source>
</evidence>
<keyword evidence="7" id="KW-1185">Reference proteome</keyword>
<sequence length="801" mass="87072">MKSRVSALDLAAVVADLQRAVGMRLQNVYDINQKTYLLKFAKPEHKELVVVESGIRMHATEFEREKQVQPSGFAMKLRKHLRQRRFTGLRQLGRDRVVSSTLAATSCPNSTTTSSASSTRPGNVILTDGNYTILSVLRVVKVNDEDEYRVGSHAAIRRALHAHPAQAPGRPDSLTDLIVKHPKDQAKRLLSSNSEFPAAIIEHALLSVGLRGSTKLTVADVEKALAAVRAAEDLATTTTSFRGYLISDSASQLHVDLQPVALAQYQTPSYSITEFDSFNAAADAYFSSLESQRAAQRARAADDAARAKLAAIQREQLLRVDALEAAQRAAERRARLVEIHADLVGAAIAVVNSALAAGMDWVDLGELVKVETAKGNPVASAITRLDLGVNTIYLRLRDPDARDKDSDETESDSDEDEPEEDRAASHAVRATRRAHRKALDPYVTVPIDLAQSAMANARALYATKKQSAAKQAKTLAVADRAMLSAQAKIQQDLAAAAKPSSAPMLAKLRKPMWFEKFHWCITSENYLVLGGKDMHQNETLVKRYLRPGDVYVHADLHGAPSVVIKNLGTKSDIEAGPSQGWPEIPPSTLAQAGTMALCQSRAWDSKVVTSAWWVWWHQVSKTAPTGEYVSTGSFIIRGRKNQLPPAQLVYGLGILFKVDEESVARHVGERDRGRRAVAGAAAGGVEKEEEQGAEEEEAMEEQEEGENGAQVNGGAEDERGAEDAAVAEVEAQPEAEDEDDDGDEESASDEVKRARAAADREAALVKAIPDAEWNTTMKAQVKVYAPQLAEVQRSGKKKGGK</sequence>
<reference evidence="7" key="2">
    <citation type="submission" date="2009-11" db="EMBL/GenBank/DDBJ databases">
        <title>The Genome Sequence of Allomyces macrogynus strain ATCC 38327.</title>
        <authorList>
            <consortium name="The Broad Institute Genome Sequencing Platform"/>
            <person name="Russ C."/>
            <person name="Cuomo C."/>
            <person name="Shea T."/>
            <person name="Young S.K."/>
            <person name="Zeng Q."/>
            <person name="Koehrsen M."/>
            <person name="Haas B."/>
            <person name="Borodovsky M."/>
            <person name="Guigo R."/>
            <person name="Alvarado L."/>
            <person name="Berlin A."/>
            <person name="Borenstein D."/>
            <person name="Chen Z."/>
            <person name="Engels R."/>
            <person name="Freedman E."/>
            <person name="Gellesch M."/>
            <person name="Goldberg J."/>
            <person name="Griggs A."/>
            <person name="Gujja S."/>
            <person name="Heiman D."/>
            <person name="Hepburn T."/>
            <person name="Howarth C."/>
            <person name="Jen D."/>
            <person name="Larson L."/>
            <person name="Lewis B."/>
            <person name="Mehta T."/>
            <person name="Park D."/>
            <person name="Pearson M."/>
            <person name="Roberts A."/>
            <person name="Saif S."/>
            <person name="Shenoy N."/>
            <person name="Sisk P."/>
            <person name="Stolte C."/>
            <person name="Sykes S."/>
            <person name="Walk T."/>
            <person name="White J."/>
            <person name="Yandava C."/>
            <person name="Burger G."/>
            <person name="Gray M.W."/>
            <person name="Holland P.W.H."/>
            <person name="King N."/>
            <person name="Lang F.B.F."/>
            <person name="Roger A.J."/>
            <person name="Ruiz-Trillo I."/>
            <person name="Lander E."/>
            <person name="Nusbaum C."/>
        </authorList>
    </citation>
    <scope>NUCLEOTIDE SEQUENCE [LARGE SCALE GENOMIC DNA]</scope>
    <source>
        <strain evidence="7">ATCC 38327</strain>
    </source>
</reference>
<evidence type="ECO:0000259" key="5">
    <source>
        <dbReference type="Pfam" id="PF05670"/>
    </source>
</evidence>
<comment type="similarity">
    <text evidence="1">Belongs to the NEMF family.</text>
</comment>
<dbReference type="EMBL" id="GG745376">
    <property type="protein sequence ID" value="KNE72024.1"/>
    <property type="molecule type" value="Genomic_DNA"/>
</dbReference>